<dbReference type="PANTHER" id="PTHR43323">
    <property type="entry name" value="3-HYDROXY-3-METHYLGLUTARYL COENZYME A SYNTHASE"/>
    <property type="match status" value="1"/>
</dbReference>
<dbReference type="Gene3D" id="3.40.47.10">
    <property type="match status" value="2"/>
</dbReference>
<evidence type="ECO:0000259" key="3">
    <source>
        <dbReference type="Pfam" id="PF01154"/>
    </source>
</evidence>
<dbReference type="InterPro" id="IPR016039">
    <property type="entry name" value="Thiolase-like"/>
</dbReference>
<comment type="similarity">
    <text evidence="1">Belongs to the thiolase-like superfamily. HMG-CoA synthase family.</text>
</comment>
<feature type="domain" description="Hydroxymethylglutaryl-coenzyme A synthase C-terminal" evidence="4">
    <location>
        <begin position="267"/>
        <end position="361"/>
    </location>
</feature>
<dbReference type="Proteomes" id="UP001596004">
    <property type="component" value="Unassembled WGS sequence"/>
</dbReference>
<feature type="domain" description="Hydroxymethylglutaryl-coenzyme A synthase N-terminal" evidence="3">
    <location>
        <begin position="70"/>
        <end position="169"/>
    </location>
</feature>
<keyword evidence="2" id="KW-0808">Transferase</keyword>
<comment type="caution">
    <text evidence="5">The sequence shown here is derived from an EMBL/GenBank/DDBJ whole genome shotgun (WGS) entry which is preliminary data.</text>
</comment>
<dbReference type="SUPFAM" id="SSF53901">
    <property type="entry name" value="Thiolase-like"/>
    <property type="match status" value="2"/>
</dbReference>
<evidence type="ECO:0000256" key="2">
    <source>
        <dbReference type="ARBA" id="ARBA00022679"/>
    </source>
</evidence>
<evidence type="ECO:0000256" key="1">
    <source>
        <dbReference type="ARBA" id="ARBA00007061"/>
    </source>
</evidence>
<dbReference type="EMBL" id="JBHSFP010000020">
    <property type="protein sequence ID" value="MFC4534165.1"/>
    <property type="molecule type" value="Genomic_DNA"/>
</dbReference>
<dbReference type="Pfam" id="PF01154">
    <property type="entry name" value="HMG_CoA_synt_N"/>
    <property type="match status" value="1"/>
</dbReference>
<gene>
    <name evidence="5" type="ORF">ACFO60_25675</name>
</gene>
<dbReference type="InterPro" id="IPR013746">
    <property type="entry name" value="HMG_CoA_synt_C_dom"/>
</dbReference>
<evidence type="ECO:0000313" key="6">
    <source>
        <dbReference type="Proteomes" id="UP001596004"/>
    </source>
</evidence>
<dbReference type="CDD" id="cd00827">
    <property type="entry name" value="init_cond_enzymes"/>
    <property type="match status" value="1"/>
</dbReference>
<organism evidence="5 6">
    <name type="scientific">Sphaerisporangium dianthi</name>
    <dbReference type="NCBI Taxonomy" id="1436120"/>
    <lineage>
        <taxon>Bacteria</taxon>
        <taxon>Bacillati</taxon>
        <taxon>Actinomycetota</taxon>
        <taxon>Actinomycetes</taxon>
        <taxon>Streptosporangiales</taxon>
        <taxon>Streptosporangiaceae</taxon>
        <taxon>Sphaerisporangium</taxon>
    </lineage>
</organism>
<accession>A0ABV9CP09</accession>
<dbReference type="Pfam" id="PF08540">
    <property type="entry name" value="HMG_CoA_synt_C"/>
    <property type="match status" value="1"/>
</dbReference>
<proteinExistence type="inferred from homology"/>
<dbReference type="PANTHER" id="PTHR43323:SF2">
    <property type="entry name" value="HYDROXYMETHYLGLUTARYL-COA SYNTHASE"/>
    <property type="match status" value="1"/>
</dbReference>
<evidence type="ECO:0000259" key="4">
    <source>
        <dbReference type="Pfam" id="PF08540"/>
    </source>
</evidence>
<dbReference type="RefSeq" id="WP_380844323.1">
    <property type="nucleotide sequence ID" value="NZ_JBHSFP010000020.1"/>
</dbReference>
<evidence type="ECO:0000313" key="5">
    <source>
        <dbReference type="EMBL" id="MFC4534165.1"/>
    </source>
</evidence>
<sequence>MNAGIEALNVYCGVAQIPVRTLFEGRGLDTDRMGNLMMRNRSVGLPFEDPVTNAVNAAKPVVDRLDAAGRDRIELLITSTESGLDYSKSVASYVHDHLGLPTTCRVIEVKQACYAATAAVQMAVAYVASGVSPGAKALVIATDVALVDERGLYAEPATGAGAAAVLVSDDPRVLTVDLGAFGNHSYETLDSARPTPTFDIADSDRSLFAYLDCLSNCFENYRGRVEDVDFATTFDYLAMHTPFAGMVKAAHRKLMREFAGTPPAETEEDFTRRVLPSLAYPSVVGNLCSGSVYLALCSLIDHAPLDGGARVGLYSYGSGCSSEFFSGLVDRGSADELAEMRVGDHLAGRCELTFEEYAALLPANLKCLVPEQDKRIDVEPYEGLLARARIDRDLLVNTGTKDYHRTYEWLSYE</sequence>
<reference evidence="6" key="1">
    <citation type="journal article" date="2019" name="Int. J. Syst. Evol. Microbiol.">
        <title>The Global Catalogue of Microorganisms (GCM) 10K type strain sequencing project: providing services to taxonomists for standard genome sequencing and annotation.</title>
        <authorList>
            <consortium name="The Broad Institute Genomics Platform"/>
            <consortium name="The Broad Institute Genome Sequencing Center for Infectious Disease"/>
            <person name="Wu L."/>
            <person name="Ma J."/>
        </authorList>
    </citation>
    <scope>NUCLEOTIDE SEQUENCE [LARGE SCALE GENOMIC DNA]</scope>
    <source>
        <strain evidence="6">CGMCC 4.7132</strain>
    </source>
</reference>
<protein>
    <submittedName>
        <fullName evidence="5">Hydroxymethylglutaryl-CoA synthase family protein</fullName>
    </submittedName>
</protein>
<dbReference type="InterPro" id="IPR013528">
    <property type="entry name" value="HMG_CoA_synth_N"/>
</dbReference>
<keyword evidence="6" id="KW-1185">Reference proteome</keyword>
<name>A0ABV9CP09_9ACTN</name>